<reference evidence="1" key="1">
    <citation type="submission" date="2020-11" db="EMBL/GenBank/DDBJ databases">
        <authorList>
            <person name="Tran Van P."/>
        </authorList>
    </citation>
    <scope>NUCLEOTIDE SEQUENCE</scope>
</reference>
<dbReference type="EMBL" id="OA564631">
    <property type="protein sequence ID" value="CAD7195030.1"/>
    <property type="molecule type" value="Genomic_DNA"/>
</dbReference>
<sequence length="173" mass="19861">MYSPRKTKEIQTVTHVWAAMDLSGSPRDRVYQWEPDIVWNTQEPNQYKPDFVWDTQSMWFDLVLFKIGQTNANQTLSGTLQDGPNQYKTNFVWNTVGLQFSLVLSGTIQTNPKQTLSGTLCGYGLFWFSPGQPKLTRTRLCLETSGTLYQSLPVLCKVKSDDYMDRDKKKTSV</sequence>
<proteinExistence type="predicted"/>
<gene>
    <name evidence="1" type="ORF">TDIB3V08_LOCUS1437</name>
</gene>
<protein>
    <submittedName>
        <fullName evidence="1">Uncharacterized protein</fullName>
    </submittedName>
</protein>
<dbReference type="AlphaFoldDB" id="A0A7R8VDG9"/>
<name>A0A7R8VDG9_TIMDO</name>
<organism evidence="1">
    <name type="scientific">Timema douglasi</name>
    <name type="common">Walking stick</name>
    <dbReference type="NCBI Taxonomy" id="61478"/>
    <lineage>
        <taxon>Eukaryota</taxon>
        <taxon>Metazoa</taxon>
        <taxon>Ecdysozoa</taxon>
        <taxon>Arthropoda</taxon>
        <taxon>Hexapoda</taxon>
        <taxon>Insecta</taxon>
        <taxon>Pterygota</taxon>
        <taxon>Neoptera</taxon>
        <taxon>Polyneoptera</taxon>
        <taxon>Phasmatodea</taxon>
        <taxon>Timematodea</taxon>
        <taxon>Timematoidea</taxon>
        <taxon>Timematidae</taxon>
        <taxon>Timema</taxon>
    </lineage>
</organism>
<evidence type="ECO:0000313" key="1">
    <source>
        <dbReference type="EMBL" id="CAD7195030.1"/>
    </source>
</evidence>
<accession>A0A7R8VDG9</accession>